<dbReference type="SUPFAM" id="SSF52047">
    <property type="entry name" value="RNI-like"/>
    <property type="match status" value="1"/>
</dbReference>
<organism evidence="5 6">
    <name type="scientific">Stichopus japonicus</name>
    <name type="common">Sea cucumber</name>
    <dbReference type="NCBI Taxonomy" id="307972"/>
    <lineage>
        <taxon>Eukaryota</taxon>
        <taxon>Metazoa</taxon>
        <taxon>Echinodermata</taxon>
        <taxon>Eleutherozoa</taxon>
        <taxon>Echinozoa</taxon>
        <taxon>Holothuroidea</taxon>
        <taxon>Aspidochirotacea</taxon>
        <taxon>Aspidochirotida</taxon>
        <taxon>Stichopodidae</taxon>
        <taxon>Apostichopus</taxon>
    </lineage>
</organism>
<dbReference type="Gene3D" id="3.80.10.10">
    <property type="entry name" value="Ribonuclease Inhibitor"/>
    <property type="match status" value="2"/>
</dbReference>
<feature type="region of interest" description="Disordered" evidence="4">
    <location>
        <begin position="1"/>
        <end position="67"/>
    </location>
</feature>
<feature type="compositionally biased region" description="Low complexity" evidence="4">
    <location>
        <begin position="25"/>
        <end position="45"/>
    </location>
</feature>
<dbReference type="SMART" id="SM00368">
    <property type="entry name" value="LRR_RI"/>
    <property type="match status" value="5"/>
</dbReference>
<evidence type="ECO:0000313" key="6">
    <source>
        <dbReference type="Proteomes" id="UP000230750"/>
    </source>
</evidence>
<dbReference type="InterPro" id="IPR052410">
    <property type="entry name" value="DRC5"/>
</dbReference>
<dbReference type="InterPro" id="IPR001611">
    <property type="entry name" value="Leu-rich_rpt"/>
</dbReference>
<evidence type="ECO:0008006" key="7">
    <source>
        <dbReference type="Google" id="ProtNLM"/>
    </source>
</evidence>
<dbReference type="STRING" id="307972.A0A2G8LB93"/>
<dbReference type="GO" id="GO:0005856">
    <property type="term" value="C:cytoskeleton"/>
    <property type="evidence" value="ECO:0007669"/>
    <property type="project" value="UniProtKB-SubCell"/>
</dbReference>
<feature type="compositionally biased region" description="Polar residues" evidence="4">
    <location>
        <begin position="13"/>
        <end position="24"/>
    </location>
</feature>
<evidence type="ECO:0000313" key="5">
    <source>
        <dbReference type="EMBL" id="PIK57504.1"/>
    </source>
</evidence>
<keyword evidence="2" id="KW-0963">Cytoplasm</keyword>
<accession>A0A2G8LB93</accession>
<dbReference type="Pfam" id="PF13516">
    <property type="entry name" value="LRR_6"/>
    <property type="match status" value="4"/>
</dbReference>
<dbReference type="EMBL" id="MRZV01000140">
    <property type="protein sequence ID" value="PIK57504.1"/>
    <property type="molecule type" value="Genomic_DNA"/>
</dbReference>
<name>A0A2G8LB93_STIJA</name>
<dbReference type="InterPro" id="IPR032675">
    <property type="entry name" value="LRR_dom_sf"/>
</dbReference>
<evidence type="ECO:0000256" key="2">
    <source>
        <dbReference type="ARBA" id="ARBA00022490"/>
    </source>
</evidence>
<evidence type="ECO:0000256" key="3">
    <source>
        <dbReference type="ARBA" id="ARBA00023212"/>
    </source>
</evidence>
<evidence type="ECO:0000256" key="1">
    <source>
        <dbReference type="ARBA" id="ARBA00004245"/>
    </source>
</evidence>
<proteinExistence type="predicted"/>
<dbReference type="PANTHER" id="PTHR24107">
    <property type="entry name" value="YNEIN REGULATORY COMPLEX SUBUNIT 5"/>
    <property type="match status" value="1"/>
</dbReference>
<protein>
    <recommendedName>
        <fullName evidence="7">T-complex-associated testis-expressed protein 1</fullName>
    </recommendedName>
</protein>
<evidence type="ECO:0000256" key="4">
    <source>
        <dbReference type="SAM" id="MobiDB-lite"/>
    </source>
</evidence>
<keyword evidence="3" id="KW-0206">Cytoskeleton</keyword>
<sequence length="506" mass="56599">MESTTKAEPPLTEVNNNSTKENGQNSAEETNANTNANTSSAKATTLSGLRSGKRSIPSPITSAHAHTAADNRAMRRIIAEDPEWSLATVPLLTEMCVSHIVNNFAEYPKLDELLPKYKAKVLEKIAVDLPLKVVAHLVTDEGYWKRCCKAGWKVCDVSKYGNSWKRMYFERHLEHMIEHFVPESTDTAELMETLPLASPYVRQLNIIQLLPPVKEEVIRVKDDVSDAGSEAGSDWDGPQMDHFEFSPVIERLPHLEKFQVTYGVRDCGMNFEWNLFQFTQRDCLMLSKCIKNCTTLTSFQLHRSKVDDDKVRVLISHILDHPTLKELDLSHNLFSDPGARGIGKFLNGHSQLVRLNLSNNKIKAAGAAAIGHALKRNTTLKELNLGLNRLGDEGGQSLCKALLENATLEHLILASNEMSEPTAAAMAQVAIHNSTLRKVNLSCNTLGQDGGKQLQEGMEENSTIIELDLRLTEVGQESEYCINQILKTNKERYREQMLAEQVNLDR</sequence>
<dbReference type="AlphaFoldDB" id="A0A2G8LB93"/>
<reference evidence="5 6" key="1">
    <citation type="journal article" date="2017" name="PLoS Biol.">
        <title>The sea cucumber genome provides insights into morphological evolution and visceral regeneration.</title>
        <authorList>
            <person name="Zhang X."/>
            <person name="Sun L."/>
            <person name="Yuan J."/>
            <person name="Sun Y."/>
            <person name="Gao Y."/>
            <person name="Zhang L."/>
            <person name="Li S."/>
            <person name="Dai H."/>
            <person name="Hamel J.F."/>
            <person name="Liu C."/>
            <person name="Yu Y."/>
            <person name="Liu S."/>
            <person name="Lin W."/>
            <person name="Guo K."/>
            <person name="Jin S."/>
            <person name="Xu P."/>
            <person name="Storey K.B."/>
            <person name="Huan P."/>
            <person name="Zhang T."/>
            <person name="Zhou Y."/>
            <person name="Zhang J."/>
            <person name="Lin C."/>
            <person name="Li X."/>
            <person name="Xing L."/>
            <person name="Huo D."/>
            <person name="Sun M."/>
            <person name="Wang L."/>
            <person name="Mercier A."/>
            <person name="Li F."/>
            <person name="Yang H."/>
            <person name="Xiang J."/>
        </authorList>
    </citation>
    <scope>NUCLEOTIDE SEQUENCE [LARGE SCALE GENOMIC DNA]</scope>
    <source>
        <strain evidence="5">Shaxun</strain>
        <tissue evidence="5">Muscle</tissue>
    </source>
</reference>
<dbReference type="OrthoDB" id="341587at2759"/>
<dbReference type="PANTHER" id="PTHR24107:SF20">
    <property type="entry name" value="DYNEIN REGULATORY COMPLEX SUBUNIT 5"/>
    <property type="match status" value="1"/>
</dbReference>
<comment type="subcellular location">
    <subcellularLocation>
        <location evidence="1">Cytoplasm</location>
        <location evidence="1">Cytoskeleton</location>
    </subcellularLocation>
</comment>
<gene>
    <name evidence="5" type="ORF">BSL78_05568</name>
</gene>
<dbReference type="Proteomes" id="UP000230750">
    <property type="component" value="Unassembled WGS sequence"/>
</dbReference>
<keyword evidence="6" id="KW-1185">Reference proteome</keyword>
<comment type="caution">
    <text evidence="5">The sequence shown here is derived from an EMBL/GenBank/DDBJ whole genome shotgun (WGS) entry which is preliminary data.</text>
</comment>